<dbReference type="Proteomes" id="UP000294325">
    <property type="component" value="Chromosome"/>
</dbReference>
<dbReference type="Pfam" id="PF13567">
    <property type="entry name" value="DUF4131"/>
    <property type="match status" value="1"/>
</dbReference>
<dbReference type="InterPro" id="IPR052159">
    <property type="entry name" value="Competence_DNA_uptake"/>
</dbReference>
<dbReference type="GO" id="GO:0005886">
    <property type="term" value="C:plasma membrane"/>
    <property type="evidence" value="ECO:0007669"/>
    <property type="project" value="UniProtKB-SubCell"/>
</dbReference>
<dbReference type="RefSeq" id="WP_134356356.1">
    <property type="nucleotide sequence ID" value="NZ_CP038033.1"/>
</dbReference>
<dbReference type="OrthoDB" id="9761531at2"/>
<dbReference type="NCBIfam" id="TIGR00361">
    <property type="entry name" value="ComEC_Rec2"/>
    <property type="match status" value="1"/>
</dbReference>
<evidence type="ECO:0000259" key="7">
    <source>
        <dbReference type="SMART" id="SM00849"/>
    </source>
</evidence>
<dbReference type="NCBIfam" id="TIGR00360">
    <property type="entry name" value="ComEC_N-term"/>
    <property type="match status" value="1"/>
</dbReference>
<dbReference type="InterPro" id="IPR004477">
    <property type="entry name" value="ComEC_N"/>
</dbReference>
<proteinExistence type="predicted"/>
<dbReference type="Pfam" id="PF03772">
    <property type="entry name" value="Competence"/>
    <property type="match status" value="1"/>
</dbReference>
<feature type="transmembrane region" description="Helical" evidence="6">
    <location>
        <begin position="333"/>
        <end position="349"/>
    </location>
</feature>
<dbReference type="Pfam" id="PF00753">
    <property type="entry name" value="Lactamase_B"/>
    <property type="match status" value="1"/>
</dbReference>
<dbReference type="EMBL" id="CP038033">
    <property type="protein sequence ID" value="QBQ53341.1"/>
    <property type="molecule type" value="Genomic_DNA"/>
</dbReference>
<keyword evidence="9" id="KW-1185">Reference proteome</keyword>
<feature type="transmembrane region" description="Helical" evidence="6">
    <location>
        <begin position="59"/>
        <end position="76"/>
    </location>
</feature>
<dbReference type="Gene3D" id="3.60.15.10">
    <property type="entry name" value="Ribonuclease Z/Hydroxyacylglutathione hydrolase-like"/>
    <property type="match status" value="1"/>
</dbReference>
<keyword evidence="5 6" id="KW-0472">Membrane</keyword>
<keyword evidence="4 6" id="KW-1133">Transmembrane helix</keyword>
<evidence type="ECO:0000313" key="9">
    <source>
        <dbReference type="Proteomes" id="UP000294325"/>
    </source>
</evidence>
<dbReference type="PANTHER" id="PTHR30619">
    <property type="entry name" value="DNA INTERNALIZATION/COMPETENCE PROTEIN COMEC/REC2"/>
    <property type="match status" value="1"/>
</dbReference>
<evidence type="ECO:0000256" key="4">
    <source>
        <dbReference type="ARBA" id="ARBA00022989"/>
    </source>
</evidence>
<dbReference type="PANTHER" id="PTHR30619:SF1">
    <property type="entry name" value="RECOMBINATION PROTEIN 2"/>
    <property type="match status" value="1"/>
</dbReference>
<evidence type="ECO:0000256" key="3">
    <source>
        <dbReference type="ARBA" id="ARBA00022692"/>
    </source>
</evidence>
<dbReference type="InterPro" id="IPR036866">
    <property type="entry name" value="RibonucZ/Hydroxyglut_hydro"/>
</dbReference>
<evidence type="ECO:0000256" key="5">
    <source>
        <dbReference type="ARBA" id="ARBA00023136"/>
    </source>
</evidence>
<evidence type="ECO:0000313" key="8">
    <source>
        <dbReference type="EMBL" id="QBQ53341.1"/>
    </source>
</evidence>
<dbReference type="KEGG" id="nwr:E3U44_01555"/>
<organism evidence="8 9">
    <name type="scientific">Nitrosococcus wardiae</name>
    <dbReference type="NCBI Taxonomy" id="1814290"/>
    <lineage>
        <taxon>Bacteria</taxon>
        <taxon>Pseudomonadati</taxon>
        <taxon>Pseudomonadota</taxon>
        <taxon>Gammaproteobacteria</taxon>
        <taxon>Chromatiales</taxon>
        <taxon>Chromatiaceae</taxon>
        <taxon>Nitrosococcus</taxon>
    </lineage>
</organism>
<feature type="domain" description="Metallo-beta-lactamase" evidence="7">
    <location>
        <begin position="547"/>
        <end position="733"/>
    </location>
</feature>
<name>A0A4P7BU01_9GAMM</name>
<evidence type="ECO:0000256" key="6">
    <source>
        <dbReference type="SAM" id="Phobius"/>
    </source>
</evidence>
<reference evidence="8 9" key="1">
    <citation type="submission" date="2019-03" db="EMBL/GenBank/DDBJ databases">
        <title>The genome sequence of Nitrosococcus wardiae strain D1FHST reveals the archetypal metabolic capacity of ammonia-oxidizing Gammaproteobacteria.</title>
        <authorList>
            <person name="Wang L."/>
            <person name="Lim C.K."/>
            <person name="Hanson T.E."/>
            <person name="Dang H."/>
            <person name="Klotz M.G."/>
        </authorList>
    </citation>
    <scope>NUCLEOTIDE SEQUENCE [LARGE SCALE GENOMIC DNA]</scope>
    <source>
        <strain evidence="8 9">D1FHS</strain>
    </source>
</reference>
<dbReference type="GO" id="GO:0030420">
    <property type="term" value="P:establishment of competence for transformation"/>
    <property type="evidence" value="ECO:0007669"/>
    <property type="project" value="InterPro"/>
</dbReference>
<feature type="transmembrane region" description="Helical" evidence="6">
    <location>
        <begin position="250"/>
        <end position="269"/>
    </location>
</feature>
<dbReference type="InterPro" id="IPR004797">
    <property type="entry name" value="Competence_ComEC/Rec2"/>
</dbReference>
<feature type="transmembrane region" description="Helical" evidence="6">
    <location>
        <begin position="12"/>
        <end position="30"/>
    </location>
</feature>
<dbReference type="InterPro" id="IPR025405">
    <property type="entry name" value="DUF4131"/>
</dbReference>
<dbReference type="SMART" id="SM00849">
    <property type="entry name" value="Lactamase_B"/>
    <property type="match status" value="1"/>
</dbReference>
<evidence type="ECO:0000256" key="1">
    <source>
        <dbReference type="ARBA" id="ARBA00004651"/>
    </source>
</evidence>
<dbReference type="CDD" id="cd07731">
    <property type="entry name" value="ComA-like_MBL-fold"/>
    <property type="match status" value="1"/>
</dbReference>
<feature type="transmembrane region" description="Helical" evidence="6">
    <location>
        <begin position="281"/>
        <end position="303"/>
    </location>
</feature>
<dbReference type="SUPFAM" id="SSF56281">
    <property type="entry name" value="Metallo-hydrolase/oxidoreductase"/>
    <property type="match status" value="1"/>
</dbReference>
<gene>
    <name evidence="8" type="ORF">E3U44_01555</name>
</gene>
<feature type="transmembrane region" description="Helical" evidence="6">
    <location>
        <begin position="430"/>
        <end position="451"/>
    </location>
</feature>
<protein>
    <submittedName>
        <fullName evidence="8">DNA internalization-related competence protein ComEC/Rec2</fullName>
    </submittedName>
</protein>
<dbReference type="InterPro" id="IPR035681">
    <property type="entry name" value="ComA-like_MBL"/>
</dbReference>
<accession>A0A4P7BU01</accession>
<evidence type="ECO:0000256" key="2">
    <source>
        <dbReference type="ARBA" id="ARBA00022475"/>
    </source>
</evidence>
<sequence>MVLNIHDQDPQPIVLNALTFLTGIVILQQLPLLPDSKWSLLLGGLIPLALSLKRLRPVLLIVIGFLWALFRAHLLLSQELPPAVEGQDVLLEGRVASIPESQAHSLRFAFAVERLLFKGQTWHVPKRVRLSWYQDPPSELNVGDRWQLTVRLKRPRGFMNPGGFDYEGWLFRQGFRATGYVRSATANRFIQSHWHHYPIDRVRQHLLERMATILADSPQQGLVQALTLGERSGITPPQWQILERTGTNHLVAISGLHIGLLAGFAYFLGRRLWSLRATNTLTLSAHQAAALGAIISALFYAALAGFSIPTQRALIMVSVVMLAVLVKRPVRASRTLALALILVLIWDPLSALAPGFWLSFGAVTALMIGMAELRPLPPSQSATFETTSYHLGRLWRQWGKAQWVVAIGLAPLLLYQFQHLSLVAPLANLVAVPWIGLLIVPPLLLGTVLLIPFPPVGAALISLADTLLALLWDLLTWCAAFPIAQWEQYSPPLWVLPPAIFGSLLLLAPRGLPGRWLGLVALLPLFFTPPPRPTHGTLWFTLLDVGQGLAAVARTRHHTLVFDAGPRYSNRFNTGEAVVAPFLRSQNISGIDTLVVSHGDNDHLGGVAGLLRHTPARQILTSVPEQLRWAHPKLCVRGQHWRWDGVDFQILHPQSPQGHGNNHSCVLRITSGEQHILIAADIERSAEQTLLAMNAGELAATILVAPHHGSLTSSSPEFIAAVNPEHALFAVGYRNRWGFPKPAIVQRYLAHGAKSWSTARHGAITFHLNNKTLGQPETFRQSNRHYWTGS</sequence>
<keyword evidence="2" id="KW-1003">Cell membrane</keyword>
<dbReference type="AlphaFoldDB" id="A0A4P7BU01"/>
<dbReference type="InterPro" id="IPR001279">
    <property type="entry name" value="Metallo-B-lactamas"/>
</dbReference>
<keyword evidence="3 6" id="KW-0812">Transmembrane</keyword>
<feature type="transmembrane region" description="Helical" evidence="6">
    <location>
        <begin position="401"/>
        <end position="418"/>
    </location>
</feature>
<comment type="subcellular location">
    <subcellularLocation>
        <location evidence="1">Cell membrane</location>
        <topology evidence="1">Multi-pass membrane protein</topology>
    </subcellularLocation>
</comment>